<comment type="caution">
    <text evidence="1">The sequence shown here is derived from an EMBL/GenBank/DDBJ whole genome shotgun (WGS) entry which is preliminary data.</text>
</comment>
<protein>
    <recommendedName>
        <fullName evidence="3">Carboxypeptidase regulatory-like domain-containing protein</fullName>
    </recommendedName>
</protein>
<evidence type="ECO:0008006" key="3">
    <source>
        <dbReference type="Google" id="ProtNLM"/>
    </source>
</evidence>
<dbReference type="EMBL" id="LUKF01000002">
    <property type="protein sequence ID" value="KYG70340.1"/>
    <property type="molecule type" value="Genomic_DNA"/>
</dbReference>
<dbReference type="RefSeq" id="WP_063242818.1">
    <property type="nucleotide sequence ID" value="NZ_LUKF01000002.1"/>
</dbReference>
<name>A0A150WUX4_BDEBC</name>
<proteinExistence type="predicted"/>
<sequence length="480" mass="52401">MKKLMMALAVPAVLIGCSKDNKPKKPTSDNVTSLFWMQEAQVITITTVDGSPIQNAQILIGDALNAPFSGNFLTTDANGQVAIPTAWTTVESVTVAAPGYVRATYFAQEPGPISFKLRAQPTKTQYEVKGISSGLPIQDKDGFVDFALVMPAFTKLDMLAFDINNVISPQTDRISAMGQDIDVPANISLPRQSEKYSLFTITLDKPNYRIYYGQQGVNRVFAARGRFPFKSTVDALRDGAEFYELINDFKITGGAVRDIEIKSGQTKLDMPTRELNFTETKAITAPQYRADEMFIAVGIANQSGYMIPTDVKKIAQGKSANLNALTGSDQKVLGVLKRTAEMKNGNDRMSATLLPFTAGTKPEMLPLIADPTIAADGEILMPKFNTVAGVNPIATYSVLSKEEEVQQGGAKVKILQPQWEVYSQNWLERMKLPQWPNDQAIAGKKRWEVNFVGSQTASQAPVGPAMIEAATHVTHSSVSF</sequence>
<reference evidence="1 2" key="1">
    <citation type="submission" date="2016-03" db="EMBL/GenBank/DDBJ databases">
        <authorList>
            <person name="Ploux O."/>
        </authorList>
    </citation>
    <scope>NUCLEOTIDE SEQUENCE [LARGE SCALE GENOMIC DNA]</scope>
    <source>
        <strain evidence="1 2">BER2</strain>
    </source>
</reference>
<dbReference type="Proteomes" id="UP000075391">
    <property type="component" value="Unassembled WGS sequence"/>
</dbReference>
<evidence type="ECO:0000313" key="2">
    <source>
        <dbReference type="Proteomes" id="UP000075391"/>
    </source>
</evidence>
<dbReference type="PROSITE" id="PS51257">
    <property type="entry name" value="PROKAR_LIPOPROTEIN"/>
    <property type="match status" value="1"/>
</dbReference>
<organism evidence="1 2">
    <name type="scientific">Bdellovibrio bacteriovorus</name>
    <dbReference type="NCBI Taxonomy" id="959"/>
    <lineage>
        <taxon>Bacteria</taxon>
        <taxon>Pseudomonadati</taxon>
        <taxon>Bdellovibrionota</taxon>
        <taxon>Bdellovibrionia</taxon>
        <taxon>Bdellovibrionales</taxon>
        <taxon>Pseudobdellovibrionaceae</taxon>
        <taxon>Bdellovibrio</taxon>
    </lineage>
</organism>
<accession>A0A150WUX4</accession>
<dbReference type="AlphaFoldDB" id="A0A150WUX4"/>
<evidence type="ECO:0000313" key="1">
    <source>
        <dbReference type="EMBL" id="KYG70340.1"/>
    </source>
</evidence>
<gene>
    <name evidence="1" type="ORF">AZI85_14500</name>
</gene>